<proteinExistence type="predicted"/>
<protein>
    <submittedName>
        <fullName evidence="1">Uncharacterized protein</fullName>
    </submittedName>
</protein>
<gene>
    <name evidence="1" type="ORF">CYMTET_17137</name>
</gene>
<dbReference type="AlphaFoldDB" id="A0AAE0GB68"/>
<accession>A0AAE0GB68</accession>
<evidence type="ECO:0000313" key="1">
    <source>
        <dbReference type="EMBL" id="KAK3274688.1"/>
    </source>
</evidence>
<keyword evidence="2" id="KW-1185">Reference proteome</keyword>
<dbReference type="EMBL" id="LGRX02007581">
    <property type="protein sequence ID" value="KAK3274688.1"/>
    <property type="molecule type" value="Genomic_DNA"/>
</dbReference>
<dbReference type="Proteomes" id="UP001190700">
    <property type="component" value="Unassembled WGS sequence"/>
</dbReference>
<comment type="caution">
    <text evidence="1">The sequence shown here is derived from an EMBL/GenBank/DDBJ whole genome shotgun (WGS) entry which is preliminary data.</text>
</comment>
<evidence type="ECO:0000313" key="2">
    <source>
        <dbReference type="Proteomes" id="UP001190700"/>
    </source>
</evidence>
<organism evidence="1 2">
    <name type="scientific">Cymbomonas tetramitiformis</name>
    <dbReference type="NCBI Taxonomy" id="36881"/>
    <lineage>
        <taxon>Eukaryota</taxon>
        <taxon>Viridiplantae</taxon>
        <taxon>Chlorophyta</taxon>
        <taxon>Pyramimonadophyceae</taxon>
        <taxon>Pyramimonadales</taxon>
        <taxon>Pyramimonadaceae</taxon>
        <taxon>Cymbomonas</taxon>
    </lineage>
</organism>
<reference evidence="1 2" key="1">
    <citation type="journal article" date="2015" name="Genome Biol. Evol.">
        <title>Comparative Genomics of a Bacterivorous Green Alga Reveals Evolutionary Causalities and Consequences of Phago-Mixotrophic Mode of Nutrition.</title>
        <authorList>
            <person name="Burns J.A."/>
            <person name="Paasch A."/>
            <person name="Narechania A."/>
            <person name="Kim E."/>
        </authorList>
    </citation>
    <scope>NUCLEOTIDE SEQUENCE [LARGE SCALE GENOMIC DNA]</scope>
    <source>
        <strain evidence="1 2">PLY_AMNH</strain>
    </source>
</reference>
<sequence>MWILFRVYKYFDAGRQSVYRGHNLDVEMLLARSFELARHLTICHYIEGNDEHNRRCGADGMTLVNPENNPELLSNVQESTLQ</sequence>
<name>A0AAE0GB68_9CHLO</name>